<dbReference type="AlphaFoldDB" id="A0A2S6EY12"/>
<accession>A0A2S6EY12</accession>
<evidence type="ECO:0000313" key="2">
    <source>
        <dbReference type="Proteomes" id="UP000239239"/>
    </source>
</evidence>
<organism evidence="1 2">
    <name type="scientific">Legionella pneumophila</name>
    <dbReference type="NCBI Taxonomy" id="446"/>
    <lineage>
        <taxon>Bacteria</taxon>
        <taxon>Pseudomonadati</taxon>
        <taxon>Pseudomonadota</taxon>
        <taxon>Gammaproteobacteria</taxon>
        <taxon>Legionellales</taxon>
        <taxon>Legionellaceae</taxon>
        <taxon>Legionella</taxon>
    </lineage>
</organism>
<gene>
    <name evidence="1" type="ORF">C3928_10440</name>
</gene>
<dbReference type="Proteomes" id="UP000239239">
    <property type="component" value="Unassembled WGS sequence"/>
</dbReference>
<dbReference type="EMBL" id="PQWY01000015">
    <property type="protein sequence ID" value="PPK30045.1"/>
    <property type="molecule type" value="Genomic_DNA"/>
</dbReference>
<name>A0A2S6EY12_LEGPN</name>
<evidence type="ECO:0000313" key="1">
    <source>
        <dbReference type="EMBL" id="PPK30045.1"/>
    </source>
</evidence>
<comment type="caution">
    <text evidence="1">The sequence shown here is derived from an EMBL/GenBank/DDBJ whole genome shotgun (WGS) entry which is preliminary data.</text>
</comment>
<dbReference type="OrthoDB" id="5653857at2"/>
<reference evidence="1 2" key="1">
    <citation type="submission" date="2018-02" db="EMBL/GenBank/DDBJ databases">
        <title>Draft genome sequences of four Legionella pneumophila clinical strains isolated in Ontario.</title>
        <authorList>
            <person name="Fortuna A."/>
            <person name="Ramnarine R."/>
            <person name="Li A."/>
            <person name="Frantz C."/>
            <person name="Mallo G."/>
        </authorList>
    </citation>
    <scope>NUCLEOTIDE SEQUENCE [LARGE SCALE GENOMIC DNA]</scope>
    <source>
        <strain evidence="1 2">LG61</strain>
    </source>
</reference>
<protein>
    <submittedName>
        <fullName evidence="1">Uncharacterized protein</fullName>
    </submittedName>
</protein>
<sequence>MLFYHQVIFMNETLIEIHSNLIKQAETELIQSNRLLESLQQEKELPEEFESDELDSLKSLILVLQYRLDTQNALSQLGHLQQYLLQLLGIEAKHSFEFNIERLAFALGTDELKQILSMLNHLVDSLLRVIAQKQLKESQDKKKSLQQTKQFKPIDTLVKVLNKQKLFMAKLDELKLALENIGGAPQPGIVYDHIAALQGPISRFYQALQHGLGLSNSLYQQLQKKNQFSYQLPDTLLKPEHVIRNMNFHPESQRLFKTTLERNKIENLEERAAAKRLGHFFNH</sequence>
<proteinExistence type="predicted"/>